<protein>
    <recommendedName>
        <fullName evidence="1">Luciferase-like domain-containing protein</fullName>
    </recommendedName>
</protein>
<dbReference type="PANTHER" id="PTHR43244">
    <property type="match status" value="1"/>
</dbReference>
<dbReference type="SUPFAM" id="SSF51679">
    <property type="entry name" value="Bacterial luciferase-like"/>
    <property type="match status" value="1"/>
</dbReference>
<evidence type="ECO:0000313" key="2">
    <source>
        <dbReference type="EMBL" id="SUZ63853.1"/>
    </source>
</evidence>
<feature type="domain" description="Luciferase-like" evidence="1">
    <location>
        <begin position="14"/>
        <end position="243"/>
    </location>
</feature>
<dbReference type="InterPro" id="IPR019921">
    <property type="entry name" value="Lucif-like_OxRdtase_Rv2161c"/>
</dbReference>
<organism evidence="2">
    <name type="scientific">marine metagenome</name>
    <dbReference type="NCBI Taxonomy" id="408172"/>
    <lineage>
        <taxon>unclassified sequences</taxon>
        <taxon>metagenomes</taxon>
        <taxon>ecological metagenomes</taxon>
    </lineage>
</organism>
<accession>A0A381PEC6</accession>
<dbReference type="InterPro" id="IPR036661">
    <property type="entry name" value="Luciferase-like_sf"/>
</dbReference>
<dbReference type="Pfam" id="PF00296">
    <property type="entry name" value="Bac_luciferase"/>
    <property type="match status" value="1"/>
</dbReference>
<proteinExistence type="predicted"/>
<dbReference type="NCBIfam" id="TIGR03619">
    <property type="entry name" value="F420_Rv2161c"/>
    <property type="match status" value="1"/>
</dbReference>
<dbReference type="EMBL" id="UINC01000927">
    <property type="protein sequence ID" value="SUZ63853.1"/>
    <property type="molecule type" value="Genomic_DNA"/>
</dbReference>
<gene>
    <name evidence="2" type="ORF">METZ01_LOCUS16707</name>
</gene>
<dbReference type="InterPro" id="IPR050564">
    <property type="entry name" value="F420-G6PD/mer"/>
</dbReference>
<dbReference type="PANTHER" id="PTHR43244:SF2">
    <property type="entry name" value="CONSERVED HYPOTHETICAL ALANINE AND PROLINE-RICH PROTEIN"/>
    <property type="match status" value="1"/>
</dbReference>
<dbReference type="Gene3D" id="3.20.20.30">
    <property type="entry name" value="Luciferase-like domain"/>
    <property type="match status" value="1"/>
</dbReference>
<name>A0A381PEC6_9ZZZZ</name>
<evidence type="ECO:0000259" key="1">
    <source>
        <dbReference type="Pfam" id="PF00296"/>
    </source>
</evidence>
<reference evidence="2" key="1">
    <citation type="submission" date="2018-05" db="EMBL/GenBank/DDBJ databases">
        <authorList>
            <person name="Lanie J.A."/>
            <person name="Ng W.-L."/>
            <person name="Kazmierczak K.M."/>
            <person name="Andrzejewski T.M."/>
            <person name="Davidsen T.M."/>
            <person name="Wayne K.J."/>
            <person name="Tettelin H."/>
            <person name="Glass J.I."/>
            <person name="Rusch D."/>
            <person name="Podicherti R."/>
            <person name="Tsui H.-C.T."/>
            <person name="Winkler M.E."/>
        </authorList>
    </citation>
    <scope>NUCLEOTIDE SEQUENCE</scope>
</reference>
<dbReference type="InterPro" id="IPR011251">
    <property type="entry name" value="Luciferase-like_dom"/>
</dbReference>
<dbReference type="AlphaFoldDB" id="A0A381PEC6"/>
<sequence length="283" mass="31067">MKFGVMFANTGPFVEPDAAVELAQAAEAAGCESIWTVEHVVVPAGYTSQYPYAKDGRMPGGREDFDIPDPLIWLSYVAAATENIRLGTGVMILPQRNPLVTAKAVATLDRLSKGRMILGIGSGWLEEEFDALGVSFERRGDRTDEYLQAMRTAWSDERASFHGDFINFSEVYSRPQPVDRHVPIIVGGHSKRAARRAGQFGDGFFPGRGRPEELAELFDHARRSAEECGRDPASLEFTAGGPTTPEFVEQLAAIGVSRMIVPPMEPSRFAEFGDEVITEFSSF</sequence>
<dbReference type="GO" id="GO:0016705">
    <property type="term" value="F:oxidoreductase activity, acting on paired donors, with incorporation or reduction of molecular oxygen"/>
    <property type="evidence" value="ECO:0007669"/>
    <property type="project" value="InterPro"/>
</dbReference>